<organism evidence="2 3">
    <name type="scientific">Kosakonia phage Kc263</name>
    <dbReference type="NCBI Taxonomy" id="2863194"/>
    <lineage>
        <taxon>Viruses</taxon>
        <taxon>Duplodnaviria</taxon>
        <taxon>Heunggongvirae</taxon>
        <taxon>Uroviricota</taxon>
        <taxon>Caudoviricetes</taxon>
        <taxon>Chimalliviridae</taxon>
        <taxon>Branisovskavirus</taxon>
        <taxon>Branisovskavirus Kc263</taxon>
    </lineage>
</organism>
<dbReference type="RefSeq" id="YP_010676777.1">
    <property type="nucleotide sequence ID" value="NC_071015.1"/>
</dbReference>
<name>A0AAE7WFL0_9CAUD</name>
<feature type="region of interest" description="Disordered" evidence="1">
    <location>
        <begin position="1"/>
        <end position="40"/>
    </location>
</feature>
<protein>
    <submittedName>
        <fullName evidence="2">Uncharacterized protein</fullName>
    </submittedName>
</protein>
<evidence type="ECO:0000256" key="1">
    <source>
        <dbReference type="SAM" id="MobiDB-lite"/>
    </source>
</evidence>
<dbReference type="Proteomes" id="UP000828443">
    <property type="component" value="Segment"/>
</dbReference>
<keyword evidence="3" id="KW-1185">Reference proteome</keyword>
<accession>A0AAE7WFL0</accession>
<dbReference type="EMBL" id="MZ348422">
    <property type="protein sequence ID" value="QYN79965.1"/>
    <property type="molecule type" value="Genomic_DNA"/>
</dbReference>
<proteinExistence type="predicted"/>
<sequence>MSGKRNKYLGSNCKPVAKAGVAPKSNNPELSKNHSKESTMTVENTIVAEENIETTTTVVEETPVTEEVKSAIRGNAANKVSGYNWESVVGSGIVSAVGTAASMVISNKLQQKFLPEETEVRYNALEITGVTIAAGLVGAGLQAGLQCIDKINDSEQYRLVAGSVVANGVIVGGVFARDPILALVRGKISTSTEDYVTAEESAEA</sequence>
<dbReference type="GeneID" id="77953142"/>
<reference evidence="2" key="1">
    <citation type="journal article" date="2021" name="Viruses">
        <title>Novel Viruses That Lyse Plant and Human Strains of Kosakonia cowanii.</title>
        <authorList>
            <person name="Petrzik K."/>
            <person name="Brazdova S."/>
            <person name="Krawczyk K."/>
        </authorList>
    </citation>
    <scope>NUCLEOTIDE SEQUENCE</scope>
</reference>
<evidence type="ECO:0000313" key="2">
    <source>
        <dbReference type="EMBL" id="QYN79965.1"/>
    </source>
</evidence>
<dbReference type="KEGG" id="vg:77953142"/>
<evidence type="ECO:0000313" key="3">
    <source>
        <dbReference type="Proteomes" id="UP000828443"/>
    </source>
</evidence>